<feature type="region of interest" description="Disordered" evidence="5">
    <location>
        <begin position="457"/>
        <end position="484"/>
    </location>
</feature>
<dbReference type="CDD" id="cd05117">
    <property type="entry name" value="STKc_CAMK"/>
    <property type="match status" value="1"/>
</dbReference>
<comment type="similarity">
    <text evidence="1">Belongs to the protein kinase superfamily. CAMK Ser/Thr protein kinase family. CHEK2 subfamily.</text>
</comment>
<dbReference type="SMART" id="SM00240">
    <property type="entry name" value="FHA"/>
    <property type="match status" value="1"/>
</dbReference>
<protein>
    <submittedName>
        <fullName evidence="8">Uncharacterized protein</fullName>
    </submittedName>
</protein>
<dbReference type="AlphaFoldDB" id="A0A409VPN2"/>
<evidence type="ECO:0000256" key="4">
    <source>
        <dbReference type="PROSITE-ProRule" id="PRU10141"/>
    </source>
</evidence>
<dbReference type="PROSITE" id="PS50006">
    <property type="entry name" value="FHA_DOMAIN"/>
    <property type="match status" value="1"/>
</dbReference>
<evidence type="ECO:0000256" key="3">
    <source>
        <dbReference type="ARBA" id="ARBA00022840"/>
    </source>
</evidence>
<feature type="domain" description="FHA" evidence="6">
    <location>
        <begin position="71"/>
        <end position="124"/>
    </location>
</feature>
<name>A0A409VPN2_PSICY</name>
<evidence type="ECO:0000256" key="5">
    <source>
        <dbReference type="SAM" id="MobiDB-lite"/>
    </source>
</evidence>
<dbReference type="InterPro" id="IPR017441">
    <property type="entry name" value="Protein_kinase_ATP_BS"/>
</dbReference>
<evidence type="ECO:0000256" key="1">
    <source>
        <dbReference type="ARBA" id="ARBA00005575"/>
    </source>
</evidence>
<dbReference type="SUPFAM" id="SSF49879">
    <property type="entry name" value="SMAD/FHA domain"/>
    <property type="match status" value="1"/>
</dbReference>
<dbReference type="InterPro" id="IPR000719">
    <property type="entry name" value="Prot_kinase_dom"/>
</dbReference>
<dbReference type="InParanoid" id="A0A409VPN2"/>
<dbReference type="InterPro" id="IPR008984">
    <property type="entry name" value="SMAD_FHA_dom_sf"/>
</dbReference>
<keyword evidence="3 4" id="KW-0067">ATP-binding</keyword>
<gene>
    <name evidence="8" type="ORF">CVT25_015030</name>
</gene>
<dbReference type="OrthoDB" id="10252171at2759"/>
<dbReference type="Pfam" id="PF00069">
    <property type="entry name" value="Pkinase"/>
    <property type="match status" value="1"/>
</dbReference>
<feature type="compositionally biased region" description="Low complexity" evidence="5">
    <location>
        <begin position="24"/>
        <end position="37"/>
    </location>
</feature>
<feature type="region of interest" description="Disordered" evidence="5">
    <location>
        <begin position="514"/>
        <end position="582"/>
    </location>
</feature>
<evidence type="ECO:0000259" key="6">
    <source>
        <dbReference type="PROSITE" id="PS50006"/>
    </source>
</evidence>
<accession>A0A409VPN2</accession>
<dbReference type="Gene3D" id="2.60.200.20">
    <property type="match status" value="1"/>
</dbReference>
<comment type="caution">
    <text evidence="8">The sequence shown here is derived from an EMBL/GenBank/DDBJ whole genome shotgun (WGS) entry which is preliminary data.</text>
</comment>
<keyword evidence="2 4" id="KW-0547">Nucleotide-binding</keyword>
<feature type="compositionally biased region" description="Basic residues" evidence="5">
    <location>
        <begin position="571"/>
        <end position="582"/>
    </location>
</feature>
<dbReference type="GO" id="GO:0005524">
    <property type="term" value="F:ATP binding"/>
    <property type="evidence" value="ECO:0007669"/>
    <property type="project" value="UniProtKB-UniRule"/>
</dbReference>
<evidence type="ECO:0000313" key="9">
    <source>
        <dbReference type="Proteomes" id="UP000283269"/>
    </source>
</evidence>
<dbReference type="InterPro" id="IPR011009">
    <property type="entry name" value="Kinase-like_dom_sf"/>
</dbReference>
<dbReference type="InterPro" id="IPR008271">
    <property type="entry name" value="Ser/Thr_kinase_AS"/>
</dbReference>
<dbReference type="PROSITE" id="PS50011">
    <property type="entry name" value="PROTEIN_KINASE_DOM"/>
    <property type="match status" value="1"/>
</dbReference>
<dbReference type="FunFam" id="1.10.510.10:FF:000571">
    <property type="entry name" value="Maternal embryonic leucine zipper kinase"/>
    <property type="match status" value="1"/>
</dbReference>
<dbReference type="Proteomes" id="UP000283269">
    <property type="component" value="Unassembled WGS sequence"/>
</dbReference>
<reference evidence="8 9" key="1">
    <citation type="journal article" date="2018" name="Evol. Lett.">
        <title>Horizontal gene cluster transfer increased hallucinogenic mushroom diversity.</title>
        <authorList>
            <person name="Reynolds H.T."/>
            <person name="Vijayakumar V."/>
            <person name="Gluck-Thaler E."/>
            <person name="Korotkin H.B."/>
            <person name="Matheny P.B."/>
            <person name="Slot J.C."/>
        </authorList>
    </citation>
    <scope>NUCLEOTIDE SEQUENCE [LARGE SCALE GENOMIC DNA]</scope>
    <source>
        <strain evidence="8 9">2631</strain>
    </source>
</reference>
<dbReference type="PANTHER" id="PTHR24347">
    <property type="entry name" value="SERINE/THREONINE-PROTEIN KINASE"/>
    <property type="match status" value="1"/>
</dbReference>
<dbReference type="STRING" id="93625.A0A409VPN2"/>
<feature type="binding site" evidence="4">
    <location>
        <position position="204"/>
    </location>
    <ligand>
        <name>ATP</name>
        <dbReference type="ChEBI" id="CHEBI:30616"/>
    </ligand>
</feature>
<dbReference type="SMART" id="SM00220">
    <property type="entry name" value="S_TKc"/>
    <property type="match status" value="1"/>
</dbReference>
<dbReference type="GO" id="GO:0004672">
    <property type="term" value="F:protein kinase activity"/>
    <property type="evidence" value="ECO:0007669"/>
    <property type="project" value="InterPro"/>
</dbReference>
<keyword evidence="9" id="KW-1185">Reference proteome</keyword>
<organism evidence="8 9">
    <name type="scientific">Psilocybe cyanescens</name>
    <dbReference type="NCBI Taxonomy" id="93625"/>
    <lineage>
        <taxon>Eukaryota</taxon>
        <taxon>Fungi</taxon>
        <taxon>Dikarya</taxon>
        <taxon>Basidiomycota</taxon>
        <taxon>Agaricomycotina</taxon>
        <taxon>Agaricomycetes</taxon>
        <taxon>Agaricomycetidae</taxon>
        <taxon>Agaricales</taxon>
        <taxon>Agaricineae</taxon>
        <taxon>Strophariaceae</taxon>
        <taxon>Psilocybe</taxon>
    </lineage>
</organism>
<dbReference type="PROSITE" id="PS00108">
    <property type="entry name" value="PROTEIN_KINASE_ST"/>
    <property type="match status" value="1"/>
</dbReference>
<dbReference type="PROSITE" id="PS00107">
    <property type="entry name" value="PROTEIN_KINASE_ATP"/>
    <property type="match status" value="1"/>
</dbReference>
<dbReference type="Gene3D" id="1.10.510.10">
    <property type="entry name" value="Transferase(Phosphotransferase) domain 1"/>
    <property type="match status" value="1"/>
</dbReference>
<feature type="region of interest" description="Disordered" evidence="5">
    <location>
        <begin position="1"/>
        <end position="43"/>
    </location>
</feature>
<feature type="domain" description="Protein kinase" evidence="7">
    <location>
        <begin position="175"/>
        <end position="440"/>
    </location>
</feature>
<dbReference type="InterPro" id="IPR000253">
    <property type="entry name" value="FHA_dom"/>
</dbReference>
<proteinExistence type="inferred from homology"/>
<dbReference type="EMBL" id="NHYD01003962">
    <property type="protein sequence ID" value="PPQ68198.1"/>
    <property type="molecule type" value="Genomic_DNA"/>
</dbReference>
<dbReference type="FunCoup" id="A0A409VPN2">
    <property type="interactions" value="469"/>
</dbReference>
<evidence type="ECO:0000313" key="8">
    <source>
        <dbReference type="EMBL" id="PPQ68198.1"/>
    </source>
</evidence>
<sequence>MDSQDDMEYEHQQDAYANEESQDSEQQTQTQSTQQASQPPPVTFDGHLWGFLQPCSGTLTRIDFWKLNPRYTIGRNTDTNQVVLPGYKVSNTHCTITWDGKDVGSTILVTDLSSNGTYINGEKIGKNNTRILHEGNEIAFGTSIPQPQNDGLEDYRFVYRHLACGMPTEGLYAHYDLGIELGKGSFATVRKAIHRATGQWYAVKMIAASKAVRNGGQTSRNSTFAREISIMEKLEHPNICKLVEVFFQEDNSINLVLEHVDGGDLLEHILKNGGLAEVDARDITYQICDALAYIHSKGVTHRDLKPENVLLTADKPPIVKVADFGLAKVVDSLTMLRTMCGTPSYLAPEVVRSDNINGYDNLVDSWSVGVIVFSMLTNSSPFIEDETADVRTRILQRTVDWNTLSNCPISVEAHNFIRSLLEVDVRRRLSLTNALRDPWLASHFPYHLHPGVSMTATINNDADMAPDENERPGPDNGNNSRAPLQRRSMVLSQAAEAGDDPIEPSWEMIAYASSREEPTNPTHPVVKGHNKRVRADLTPLPEEVLDDTDMNASVLAPPEINANGKDSQPRRSTRRNKVARMT</sequence>
<evidence type="ECO:0000256" key="2">
    <source>
        <dbReference type="ARBA" id="ARBA00022741"/>
    </source>
</evidence>
<evidence type="ECO:0000259" key="7">
    <source>
        <dbReference type="PROSITE" id="PS50011"/>
    </source>
</evidence>
<dbReference type="SUPFAM" id="SSF56112">
    <property type="entry name" value="Protein kinase-like (PK-like)"/>
    <property type="match status" value="1"/>
</dbReference>
<dbReference type="Pfam" id="PF00498">
    <property type="entry name" value="FHA"/>
    <property type="match status" value="1"/>
</dbReference>